<proteinExistence type="predicted"/>
<dbReference type="InterPro" id="IPR036134">
    <property type="entry name" value="Crypto/Photolyase_FAD-like_sf"/>
</dbReference>
<evidence type="ECO:0000313" key="2">
    <source>
        <dbReference type="Proteomes" id="UP000635071"/>
    </source>
</evidence>
<dbReference type="EMBL" id="BMJM01000004">
    <property type="protein sequence ID" value="GGE09895.1"/>
    <property type="molecule type" value="Genomic_DNA"/>
</dbReference>
<gene>
    <name evidence="1" type="primary">phrB</name>
    <name evidence="1" type="ORF">GCM10011529_15270</name>
</gene>
<protein>
    <submittedName>
        <fullName evidence="1">(6-4) photolyase</fullName>
    </submittedName>
</protein>
<dbReference type="Pfam" id="PF04244">
    <property type="entry name" value="DPRP"/>
    <property type="match status" value="1"/>
</dbReference>
<dbReference type="RefSeq" id="WP_188762335.1">
    <property type="nucleotide sequence ID" value="NZ_BMJM01000004.1"/>
</dbReference>
<dbReference type="Gene3D" id="1.10.579.10">
    <property type="entry name" value="DNA Cyclobutane Dipyrimidine Photolyase, subunit A, domain 3"/>
    <property type="match status" value="1"/>
</dbReference>
<dbReference type="Gene3D" id="1.10.10.1710">
    <property type="entry name" value="Deoxyribodipyrimidine photolyase-related"/>
    <property type="match status" value="1"/>
</dbReference>
<reference evidence="1" key="2">
    <citation type="submission" date="2020-09" db="EMBL/GenBank/DDBJ databases">
        <authorList>
            <person name="Sun Q."/>
            <person name="Zhou Y."/>
        </authorList>
    </citation>
    <scope>NUCLEOTIDE SEQUENCE</scope>
    <source>
        <strain evidence="1">CGMCC 1.15519</strain>
    </source>
</reference>
<dbReference type="PANTHER" id="PTHR38657:SF1">
    <property type="entry name" value="SLR1343 PROTEIN"/>
    <property type="match status" value="1"/>
</dbReference>
<dbReference type="InterPro" id="IPR007357">
    <property type="entry name" value="PhrB-like"/>
</dbReference>
<reference evidence="1" key="1">
    <citation type="journal article" date="2014" name="Int. J. Syst. Evol. Microbiol.">
        <title>Complete genome sequence of Corynebacterium casei LMG S-19264T (=DSM 44701T), isolated from a smear-ripened cheese.</title>
        <authorList>
            <consortium name="US DOE Joint Genome Institute (JGI-PGF)"/>
            <person name="Walter F."/>
            <person name="Albersmeier A."/>
            <person name="Kalinowski J."/>
            <person name="Ruckert C."/>
        </authorList>
    </citation>
    <scope>NUCLEOTIDE SEQUENCE</scope>
    <source>
        <strain evidence="1">CGMCC 1.15519</strain>
    </source>
</reference>
<dbReference type="PANTHER" id="PTHR38657">
    <property type="entry name" value="SLR1343 PROTEIN"/>
    <property type="match status" value="1"/>
</dbReference>
<dbReference type="AlphaFoldDB" id="A0A917E827"/>
<comment type="caution">
    <text evidence="1">The sequence shown here is derived from an EMBL/GenBank/DDBJ whole genome shotgun (WGS) entry which is preliminary data.</text>
</comment>
<name>A0A917E827_9SPHN</name>
<dbReference type="InterPro" id="IPR014729">
    <property type="entry name" value="Rossmann-like_a/b/a_fold"/>
</dbReference>
<organism evidence="1 2">
    <name type="scientific">Sandarakinorhabdus glacialis</name>
    <dbReference type="NCBI Taxonomy" id="1614636"/>
    <lineage>
        <taxon>Bacteria</taxon>
        <taxon>Pseudomonadati</taxon>
        <taxon>Pseudomonadota</taxon>
        <taxon>Alphaproteobacteria</taxon>
        <taxon>Sphingomonadales</taxon>
        <taxon>Sphingosinicellaceae</taxon>
        <taxon>Sandarakinorhabdus</taxon>
    </lineage>
</organism>
<keyword evidence="2" id="KW-1185">Reference proteome</keyword>
<accession>A0A917E827</accession>
<dbReference type="SUPFAM" id="SSF48173">
    <property type="entry name" value="Cryptochrome/photolyase FAD-binding domain"/>
    <property type="match status" value="1"/>
</dbReference>
<dbReference type="Gene3D" id="3.40.50.620">
    <property type="entry name" value="HUPs"/>
    <property type="match status" value="1"/>
</dbReference>
<sequence length="527" mass="59032">MTILVPLLGDQLSHSLASLQSVLRSGTVILIMEVTAEATYVRHHQKKIAFLFSAMRHFADELCANGWTVDYIRLDDSANTHNFSTEVARAAIRHKASRIVTTEAGEWRVIDAQADWTNLTGLPCTILPDDRFLTSRAEFAGWAERRKRVVMEDFYRGMRQQTGLLMTNGGPDGGSWNFDAENRKTPGKTQVYPPLPTYEPDAITQDVLTLVADRFGDHFGDLLPFAHAVTRAQALECLADFIDYRLSNFGDFQDAMIRGEDHLFHSELSSLINCGLLLPMEVCRAAETAYRAGDVPINAAEGFIRQILGWREYVRGIHWIAGRDYTQRNHLSAVRDLPDFYWTGDTDMNCMQQSIGATKRNAHAHHIQRLMVLGNFAMLIGADPAQVHEWYLVVYDDAYEWVEAPNVIGMSQFADGGLMGSKPYAGGGAYINRMSDYCQPCAYNVKQRTGPGACPFNSLYWDFLARHRDKLKGNQRLWRMYNGWDRFDPGEQVAIRSQAAAFMASLPGGARGWAVADQPADSQAVAG</sequence>
<dbReference type="InterPro" id="IPR052551">
    <property type="entry name" value="UV-DNA_repair_photolyase"/>
</dbReference>
<dbReference type="Gene3D" id="1.25.40.80">
    <property type="match status" value="1"/>
</dbReference>
<evidence type="ECO:0000313" key="1">
    <source>
        <dbReference type="EMBL" id="GGE09895.1"/>
    </source>
</evidence>
<dbReference type="Proteomes" id="UP000635071">
    <property type="component" value="Unassembled WGS sequence"/>
</dbReference>